<comment type="caution">
    <text evidence="5">The sequence shown here is derived from an EMBL/GenBank/DDBJ whole genome shotgun (WGS) entry which is preliminary data.</text>
</comment>
<name>A0A0F4ZC05_9PEZI</name>
<dbReference type="GO" id="GO:0019216">
    <property type="term" value="P:regulation of lipid metabolic process"/>
    <property type="evidence" value="ECO:0007669"/>
    <property type="project" value="TreeGrafter"/>
</dbReference>
<gene>
    <name evidence="5" type="ORF">TD95_000478</name>
</gene>
<dbReference type="PANTHER" id="PTHR12499:SF0">
    <property type="entry name" value="OPTIC ATROPHY 3 PROTEIN"/>
    <property type="match status" value="1"/>
</dbReference>
<keyword evidence="2 3" id="KW-0175">Coiled coil</keyword>
<keyword evidence="6" id="KW-1185">Reference proteome</keyword>
<evidence type="ECO:0000313" key="6">
    <source>
        <dbReference type="Proteomes" id="UP000033483"/>
    </source>
</evidence>
<dbReference type="OrthoDB" id="2129069at2759"/>
<dbReference type="Proteomes" id="UP000033483">
    <property type="component" value="Unassembled WGS sequence"/>
</dbReference>
<feature type="region of interest" description="Disordered" evidence="4">
    <location>
        <begin position="71"/>
        <end position="97"/>
    </location>
</feature>
<evidence type="ECO:0000256" key="2">
    <source>
        <dbReference type="ARBA" id="ARBA00023054"/>
    </source>
</evidence>
<evidence type="ECO:0000313" key="5">
    <source>
        <dbReference type="EMBL" id="KKA27403.1"/>
    </source>
</evidence>
<dbReference type="InterPro" id="IPR010754">
    <property type="entry name" value="OPA3-like"/>
</dbReference>
<sequence length="211" mass="23449">MVNLPLFKLGALFLRHVSKYGAILSRLQNHIKAQAHEHPSFRVFAARYGQVIHQINMRLNVAVLRNASASSGSKTPVASAPTVKTKEQIEREEAAPPPTTSIWRRKFKALPEAKAVDLFADVIGDSFILSVAMALLLYEWWRSSSKPDANAVRLEELRAELEAMKAAEEALAEKSEEQQKRIQILEDALNRKWKLLPSLSPASAPTVSSNA</sequence>
<reference evidence="5 6" key="1">
    <citation type="submission" date="2015-03" db="EMBL/GenBank/DDBJ databases">
        <authorList>
            <person name="Radwan O."/>
            <person name="Al-Naeli F.A."/>
            <person name="Rendon G.A."/>
            <person name="Fields C."/>
        </authorList>
    </citation>
    <scope>NUCLEOTIDE SEQUENCE [LARGE SCALE GENOMIC DNA]</scope>
    <source>
        <strain evidence="5">CR-DP1</strain>
    </source>
</reference>
<comment type="similarity">
    <text evidence="1">Belongs to the OPA3 family.</text>
</comment>
<evidence type="ECO:0000256" key="3">
    <source>
        <dbReference type="SAM" id="Coils"/>
    </source>
</evidence>
<accession>A0A0F4ZC05</accession>
<protein>
    <recommendedName>
        <fullName evidence="7">OPA3-like protein</fullName>
    </recommendedName>
</protein>
<organism evidence="5 6">
    <name type="scientific">Thielaviopsis punctulata</name>
    <dbReference type="NCBI Taxonomy" id="72032"/>
    <lineage>
        <taxon>Eukaryota</taxon>
        <taxon>Fungi</taxon>
        <taxon>Dikarya</taxon>
        <taxon>Ascomycota</taxon>
        <taxon>Pezizomycotina</taxon>
        <taxon>Sordariomycetes</taxon>
        <taxon>Hypocreomycetidae</taxon>
        <taxon>Microascales</taxon>
        <taxon>Ceratocystidaceae</taxon>
        <taxon>Thielaviopsis</taxon>
    </lineage>
</organism>
<dbReference type="Pfam" id="PF07047">
    <property type="entry name" value="OPA3"/>
    <property type="match status" value="1"/>
</dbReference>
<feature type="coiled-coil region" evidence="3">
    <location>
        <begin position="151"/>
        <end position="188"/>
    </location>
</feature>
<feature type="compositionally biased region" description="Basic and acidic residues" evidence="4">
    <location>
        <begin position="84"/>
        <end position="94"/>
    </location>
</feature>
<evidence type="ECO:0000256" key="4">
    <source>
        <dbReference type="SAM" id="MobiDB-lite"/>
    </source>
</evidence>
<dbReference type="GO" id="GO:0005739">
    <property type="term" value="C:mitochondrion"/>
    <property type="evidence" value="ECO:0007669"/>
    <property type="project" value="TreeGrafter"/>
</dbReference>
<dbReference type="AlphaFoldDB" id="A0A0F4ZC05"/>
<evidence type="ECO:0008006" key="7">
    <source>
        <dbReference type="Google" id="ProtNLM"/>
    </source>
</evidence>
<evidence type="ECO:0000256" key="1">
    <source>
        <dbReference type="ARBA" id="ARBA00007584"/>
    </source>
</evidence>
<proteinExistence type="inferred from homology"/>
<dbReference type="EMBL" id="LAEV01001761">
    <property type="protein sequence ID" value="KKA27403.1"/>
    <property type="molecule type" value="Genomic_DNA"/>
</dbReference>
<dbReference type="PANTHER" id="PTHR12499">
    <property type="entry name" value="OPTIC ATROPHY 3 PROTEIN OPA3"/>
    <property type="match status" value="1"/>
</dbReference>